<name>A0A7J0CNF3_STRMI</name>
<evidence type="ECO:0008006" key="3">
    <source>
        <dbReference type="Google" id="ProtNLM"/>
    </source>
</evidence>
<protein>
    <recommendedName>
        <fullName evidence="3">Glycosyl transferases group 1</fullName>
    </recommendedName>
</protein>
<evidence type="ECO:0000313" key="2">
    <source>
        <dbReference type="Proteomes" id="UP000498740"/>
    </source>
</evidence>
<gene>
    <name evidence="1" type="ORF">Smic_23940</name>
</gene>
<proteinExistence type="predicted"/>
<evidence type="ECO:0000313" key="1">
    <source>
        <dbReference type="EMBL" id="GFN03838.1"/>
    </source>
</evidence>
<organism evidence="1 2">
    <name type="scientific">Streptomyces microflavus</name>
    <name type="common">Streptomyces lipmanii</name>
    <dbReference type="NCBI Taxonomy" id="1919"/>
    <lineage>
        <taxon>Bacteria</taxon>
        <taxon>Bacillati</taxon>
        <taxon>Actinomycetota</taxon>
        <taxon>Actinomycetes</taxon>
        <taxon>Kitasatosporales</taxon>
        <taxon>Streptomycetaceae</taxon>
        <taxon>Streptomyces</taxon>
    </lineage>
</organism>
<dbReference type="EMBL" id="BLWD01000001">
    <property type="protein sequence ID" value="GFN03838.1"/>
    <property type="molecule type" value="Genomic_DNA"/>
</dbReference>
<dbReference type="Proteomes" id="UP000498740">
    <property type="component" value="Unassembled WGS sequence"/>
</dbReference>
<comment type="caution">
    <text evidence="1">The sequence shown here is derived from an EMBL/GenBank/DDBJ whole genome shotgun (WGS) entry which is preliminary data.</text>
</comment>
<sequence length="152" mass="16550">MERKRPVVLHAPSARWTKGTDRVLPLLEDLDRRKVIELKLAEKVSWSRIRAMVQEADLVIDQFAVGMYGTFACESMAAGKPVIAYLDDESVALSGVTPPIVNASPDSLGQVLEQLLDDRHAAARIGIDSVKYVRAHHDGTATAAALASFLTV</sequence>
<dbReference type="SUPFAM" id="SSF53756">
    <property type="entry name" value="UDP-Glycosyltransferase/glycogen phosphorylase"/>
    <property type="match status" value="1"/>
</dbReference>
<dbReference type="Gene3D" id="3.40.50.2000">
    <property type="entry name" value="Glycogen Phosphorylase B"/>
    <property type="match status" value="1"/>
</dbReference>
<reference evidence="1 2" key="1">
    <citation type="submission" date="2020-05" db="EMBL/GenBank/DDBJ databases">
        <title>Whole genome shotgun sequence of Streptomyces microflavus NBRC 13062.</title>
        <authorList>
            <person name="Komaki H."/>
            <person name="Tamura T."/>
        </authorList>
    </citation>
    <scope>NUCLEOTIDE SEQUENCE [LARGE SCALE GENOMIC DNA]</scope>
    <source>
        <strain evidence="1 2">NBRC 13062</strain>
    </source>
</reference>
<dbReference type="AlphaFoldDB" id="A0A7J0CNF3"/>
<accession>A0A7J0CNF3</accession>